<feature type="region of interest" description="Disordered" evidence="1">
    <location>
        <begin position="294"/>
        <end position="356"/>
    </location>
</feature>
<evidence type="ECO:0000313" key="2">
    <source>
        <dbReference type="EMBL" id="KAK2946622.1"/>
    </source>
</evidence>
<feature type="compositionally biased region" description="Basic and acidic residues" evidence="1">
    <location>
        <begin position="336"/>
        <end position="351"/>
    </location>
</feature>
<dbReference type="EMBL" id="JARBJD010000223">
    <property type="protein sequence ID" value="KAK2946622.1"/>
    <property type="molecule type" value="Genomic_DNA"/>
</dbReference>
<sequence>MSSSGKHHPDSDAEAPKSAPLSPSPDLTLHSSSEILPDSSRIPSPSPEPFRPGRMPTTSPLPRLPEDSPRPANYLQMFISPSEMPVPHTPGSFAGFQVGLSNPPNLSQMNPMSAIVSPLPDRQMEAFRAHHQLQAMSNTQPVRYTGLPESAWEGALCPGFSPGYYGDFIVSANFRAFHVLLEVKDKEIGPIYLLNRGYPWSHFQKHSCIWLNNYRIAVTCHQILFICEISNKVFSVQACLKNAKSFQSISPVKAWEAALSAHYTGRSRFLRLGQRYFGMGNEIICSNCEGMRAGPTTTKKERKPKQVRKAKSLDDEDYVDNEPPLRRPGTSAPKRSQTERKKPSKADHQIPEPDDYLIANQQRQNMLDDEEFQQYFPQKPYPWEEDVDGEFDSENGL</sequence>
<dbReference type="Proteomes" id="UP001281761">
    <property type="component" value="Unassembled WGS sequence"/>
</dbReference>
<feature type="compositionally biased region" description="Basic residues" evidence="1">
    <location>
        <begin position="300"/>
        <end position="310"/>
    </location>
</feature>
<evidence type="ECO:0000313" key="3">
    <source>
        <dbReference type="Proteomes" id="UP001281761"/>
    </source>
</evidence>
<evidence type="ECO:0000256" key="1">
    <source>
        <dbReference type="SAM" id="MobiDB-lite"/>
    </source>
</evidence>
<proteinExistence type="predicted"/>
<feature type="region of interest" description="Disordered" evidence="1">
    <location>
        <begin position="377"/>
        <end position="397"/>
    </location>
</feature>
<gene>
    <name evidence="2" type="ORF">BLNAU_18458</name>
</gene>
<feature type="compositionally biased region" description="Acidic residues" evidence="1">
    <location>
        <begin position="383"/>
        <end position="397"/>
    </location>
</feature>
<name>A0ABQ9X4C2_9EUKA</name>
<keyword evidence="3" id="KW-1185">Reference proteome</keyword>
<feature type="region of interest" description="Disordered" evidence="1">
    <location>
        <begin position="1"/>
        <end position="73"/>
    </location>
</feature>
<protein>
    <submittedName>
        <fullName evidence="2">Uncharacterized protein</fullName>
    </submittedName>
</protein>
<accession>A0ABQ9X4C2</accession>
<reference evidence="2 3" key="1">
    <citation type="journal article" date="2022" name="bioRxiv">
        <title>Genomics of Preaxostyla Flagellates Illuminates Evolutionary Transitions and the Path Towards Mitochondrial Loss.</title>
        <authorList>
            <person name="Novak L.V.F."/>
            <person name="Treitli S.C."/>
            <person name="Pyrih J."/>
            <person name="Halakuc P."/>
            <person name="Pipaliya S.V."/>
            <person name="Vacek V."/>
            <person name="Brzon O."/>
            <person name="Soukal P."/>
            <person name="Eme L."/>
            <person name="Dacks J.B."/>
            <person name="Karnkowska A."/>
            <person name="Elias M."/>
            <person name="Hampl V."/>
        </authorList>
    </citation>
    <scope>NUCLEOTIDE SEQUENCE [LARGE SCALE GENOMIC DNA]</scope>
    <source>
        <strain evidence="2">NAU3</strain>
        <tissue evidence="2">Gut</tissue>
    </source>
</reference>
<organism evidence="2 3">
    <name type="scientific">Blattamonas nauphoetae</name>
    <dbReference type="NCBI Taxonomy" id="2049346"/>
    <lineage>
        <taxon>Eukaryota</taxon>
        <taxon>Metamonada</taxon>
        <taxon>Preaxostyla</taxon>
        <taxon>Oxymonadida</taxon>
        <taxon>Blattamonas</taxon>
    </lineage>
</organism>
<comment type="caution">
    <text evidence="2">The sequence shown here is derived from an EMBL/GenBank/DDBJ whole genome shotgun (WGS) entry which is preliminary data.</text>
</comment>